<proteinExistence type="inferred from homology"/>
<comment type="similarity">
    <text evidence="4">Belongs to the gamma-BBH/TMLD family.</text>
</comment>
<dbReference type="PANTHER" id="PTHR10696">
    <property type="entry name" value="GAMMA-BUTYROBETAINE HYDROXYLASE-RELATED"/>
    <property type="match status" value="1"/>
</dbReference>
<gene>
    <name evidence="12" type="ORF">TSIB3V08_LOCUS1023</name>
</gene>
<dbReference type="FunFam" id="3.60.130.10:FF:000001">
    <property type="entry name" value="Trimethyllysine dioxygenase, mitochondrial"/>
    <property type="match status" value="1"/>
</dbReference>
<dbReference type="InterPro" id="IPR012776">
    <property type="entry name" value="Trimethyllysine_dOase"/>
</dbReference>
<evidence type="ECO:0000256" key="1">
    <source>
        <dbReference type="ARBA" id="ARBA00001954"/>
    </source>
</evidence>
<evidence type="ECO:0000256" key="4">
    <source>
        <dbReference type="ARBA" id="ARBA00008654"/>
    </source>
</evidence>
<dbReference type="Pfam" id="PF02668">
    <property type="entry name" value="TauD"/>
    <property type="match status" value="1"/>
</dbReference>
<evidence type="ECO:0000256" key="7">
    <source>
        <dbReference type="ARBA" id="ARBA00022873"/>
    </source>
</evidence>
<dbReference type="NCBIfam" id="TIGR02410">
    <property type="entry name" value="carnitine_TMLD"/>
    <property type="match status" value="1"/>
</dbReference>
<feature type="domain" description="TauD/TfdA-like" evidence="11">
    <location>
        <begin position="2"/>
        <end position="237"/>
    </location>
</feature>
<organism evidence="12">
    <name type="scientific">Timema shepardi</name>
    <name type="common">Walking stick</name>
    <dbReference type="NCBI Taxonomy" id="629360"/>
    <lineage>
        <taxon>Eukaryota</taxon>
        <taxon>Metazoa</taxon>
        <taxon>Ecdysozoa</taxon>
        <taxon>Arthropoda</taxon>
        <taxon>Hexapoda</taxon>
        <taxon>Insecta</taxon>
        <taxon>Pterygota</taxon>
        <taxon>Neoptera</taxon>
        <taxon>Polyneoptera</taxon>
        <taxon>Phasmatodea</taxon>
        <taxon>Timematodea</taxon>
        <taxon>Timematoidea</taxon>
        <taxon>Timematidae</taxon>
        <taxon>Timema</taxon>
    </lineage>
</organism>
<name>A0A7R9AM90_TIMSH</name>
<dbReference type="Gene3D" id="3.60.130.10">
    <property type="entry name" value="Clavaminate synthase-like"/>
    <property type="match status" value="1"/>
</dbReference>
<evidence type="ECO:0000256" key="3">
    <source>
        <dbReference type="ARBA" id="ARBA00005022"/>
    </source>
</evidence>
<dbReference type="GO" id="GO:0045329">
    <property type="term" value="P:carnitine biosynthetic process"/>
    <property type="evidence" value="ECO:0007669"/>
    <property type="project" value="UniProtKB-UniPathway"/>
</dbReference>
<keyword evidence="8" id="KW-0223">Dioxygenase</keyword>
<keyword evidence="7" id="KW-0124">Carnitine biosynthesis</keyword>
<dbReference type="InterPro" id="IPR042098">
    <property type="entry name" value="TauD-like_sf"/>
</dbReference>
<reference evidence="12" key="1">
    <citation type="submission" date="2020-11" db="EMBL/GenBank/DDBJ databases">
        <authorList>
            <person name="Tran Van P."/>
        </authorList>
    </citation>
    <scope>NUCLEOTIDE SEQUENCE</scope>
</reference>
<sequence>MPLSSFMNNKDELQKLISSIIKFGVGFVQNVPPTLSATERVIQQVADVQRTFFGDMWEFSSNSMDHYDTAYTSNSLGAHTDGTYFSEAPGLQVLHCLDHDGEGGETLLVDGFRAAKDLLNLHPDSYKRLSSTPLEAEYFEPGKHYSNVGYVLNHHPITKELQQIRFNLYDRSSFSTIPQEHVADIYADLQNLAQVIKDSEGEWWIKLSPGTVMFIDNWRVLHGRAAYTGHRKIGGCYQSRADFLSVARGLGVLL</sequence>
<evidence type="ECO:0000256" key="5">
    <source>
        <dbReference type="ARBA" id="ARBA00016835"/>
    </source>
</evidence>
<comment type="pathway">
    <text evidence="3">Amine and polyamine biosynthesis; carnitine biosynthesis.</text>
</comment>
<dbReference type="UniPathway" id="UPA00118"/>
<evidence type="ECO:0000256" key="2">
    <source>
        <dbReference type="ARBA" id="ARBA00001961"/>
    </source>
</evidence>
<keyword evidence="9" id="KW-0560">Oxidoreductase</keyword>
<keyword evidence="10" id="KW-0408">Iron</keyword>
<evidence type="ECO:0000259" key="11">
    <source>
        <dbReference type="Pfam" id="PF02668"/>
    </source>
</evidence>
<accession>A0A7R9AM90</accession>
<evidence type="ECO:0000256" key="9">
    <source>
        <dbReference type="ARBA" id="ARBA00023002"/>
    </source>
</evidence>
<comment type="cofactor">
    <cofactor evidence="1">
        <name>Fe(2+)</name>
        <dbReference type="ChEBI" id="CHEBI:29033"/>
    </cofactor>
</comment>
<dbReference type="EMBL" id="OC000277">
    <property type="protein sequence ID" value="CAD7256748.1"/>
    <property type="molecule type" value="Genomic_DNA"/>
</dbReference>
<dbReference type="AlphaFoldDB" id="A0A7R9AM90"/>
<protein>
    <recommendedName>
        <fullName evidence="5">Trimethyllysine dioxygenase, mitochondrial</fullName>
    </recommendedName>
</protein>
<dbReference type="CDD" id="cd00250">
    <property type="entry name" value="CAS_like"/>
    <property type="match status" value="1"/>
</dbReference>
<dbReference type="InterPro" id="IPR050411">
    <property type="entry name" value="AlphaKG_dependent_hydroxylases"/>
</dbReference>
<dbReference type="GO" id="GO:0005739">
    <property type="term" value="C:mitochondrion"/>
    <property type="evidence" value="ECO:0007669"/>
    <property type="project" value="TreeGrafter"/>
</dbReference>
<dbReference type="GO" id="GO:0050353">
    <property type="term" value="F:trimethyllysine dioxygenase activity"/>
    <property type="evidence" value="ECO:0007669"/>
    <property type="project" value="InterPro"/>
</dbReference>
<evidence type="ECO:0000256" key="6">
    <source>
        <dbReference type="ARBA" id="ARBA00022723"/>
    </source>
</evidence>
<evidence type="ECO:0000256" key="8">
    <source>
        <dbReference type="ARBA" id="ARBA00022964"/>
    </source>
</evidence>
<evidence type="ECO:0000313" key="12">
    <source>
        <dbReference type="EMBL" id="CAD7256748.1"/>
    </source>
</evidence>
<evidence type="ECO:0000256" key="10">
    <source>
        <dbReference type="ARBA" id="ARBA00023004"/>
    </source>
</evidence>
<comment type="cofactor">
    <cofactor evidence="2">
        <name>L-ascorbate</name>
        <dbReference type="ChEBI" id="CHEBI:38290"/>
    </cofactor>
</comment>
<dbReference type="SUPFAM" id="SSF51197">
    <property type="entry name" value="Clavaminate synthase-like"/>
    <property type="match status" value="1"/>
</dbReference>
<dbReference type="GO" id="GO:0005506">
    <property type="term" value="F:iron ion binding"/>
    <property type="evidence" value="ECO:0007669"/>
    <property type="project" value="InterPro"/>
</dbReference>
<dbReference type="InterPro" id="IPR003819">
    <property type="entry name" value="TauD/TfdA-like"/>
</dbReference>
<keyword evidence="6" id="KW-0479">Metal-binding</keyword>
<dbReference type="PANTHER" id="PTHR10696:SF51">
    <property type="entry name" value="TRIMETHYLLYSINE DIOXYGENASE, MITOCHONDRIAL"/>
    <property type="match status" value="1"/>
</dbReference>